<dbReference type="OrthoDB" id="5582206at2759"/>
<feature type="non-terminal residue" evidence="3">
    <location>
        <position position="354"/>
    </location>
</feature>
<evidence type="ECO:0000256" key="1">
    <source>
        <dbReference type="SAM" id="MobiDB-lite"/>
    </source>
</evidence>
<dbReference type="Pfam" id="PF16787">
    <property type="entry name" value="NDC10_II"/>
    <property type="match status" value="1"/>
</dbReference>
<evidence type="ECO:0000313" key="3">
    <source>
        <dbReference type="EMBL" id="KAJ2794439.1"/>
    </source>
</evidence>
<gene>
    <name evidence="3" type="ORF">H4R20_006224</name>
</gene>
<name>A0A9W8LNW7_9FUNG</name>
<dbReference type="EMBL" id="JANBUO010002535">
    <property type="protein sequence ID" value="KAJ2794439.1"/>
    <property type="molecule type" value="Genomic_DNA"/>
</dbReference>
<organism evidence="3 4">
    <name type="scientific">Coemansia guatemalensis</name>
    <dbReference type="NCBI Taxonomy" id="2761395"/>
    <lineage>
        <taxon>Eukaryota</taxon>
        <taxon>Fungi</taxon>
        <taxon>Fungi incertae sedis</taxon>
        <taxon>Zoopagomycota</taxon>
        <taxon>Kickxellomycotina</taxon>
        <taxon>Kickxellomycetes</taxon>
        <taxon>Kickxellales</taxon>
        <taxon>Kickxellaceae</taxon>
        <taxon>Coemansia</taxon>
    </lineage>
</organism>
<dbReference type="AlphaFoldDB" id="A0A9W8LNW7"/>
<feature type="region of interest" description="Disordered" evidence="1">
    <location>
        <begin position="1"/>
        <end position="115"/>
    </location>
</feature>
<dbReference type="InterPro" id="IPR031872">
    <property type="entry name" value="NDC10_II"/>
</dbReference>
<feature type="compositionally biased region" description="Basic and acidic residues" evidence="1">
    <location>
        <begin position="243"/>
        <end position="252"/>
    </location>
</feature>
<dbReference type="InterPro" id="IPR038279">
    <property type="entry name" value="Ndc10_dom2_sf"/>
</dbReference>
<dbReference type="Gene3D" id="1.10.443.20">
    <property type="entry name" value="Centromere DNA-binding protein complex CBF3 subunit, domain 2"/>
    <property type="match status" value="1"/>
</dbReference>
<comment type="caution">
    <text evidence="3">The sequence shown here is derived from an EMBL/GenBank/DDBJ whole genome shotgun (WGS) entry which is preliminary data.</text>
</comment>
<dbReference type="Proteomes" id="UP001140094">
    <property type="component" value="Unassembled WGS sequence"/>
</dbReference>
<feature type="domain" description="Ndc10" evidence="2">
    <location>
        <begin position="204"/>
        <end position="332"/>
    </location>
</feature>
<feature type="region of interest" description="Disordered" evidence="1">
    <location>
        <begin position="232"/>
        <end position="252"/>
    </location>
</feature>
<evidence type="ECO:0000259" key="2">
    <source>
        <dbReference type="Pfam" id="PF16787"/>
    </source>
</evidence>
<accession>A0A9W8LNW7</accession>
<reference evidence="3" key="1">
    <citation type="submission" date="2022-07" db="EMBL/GenBank/DDBJ databases">
        <title>Phylogenomic reconstructions and comparative analyses of Kickxellomycotina fungi.</title>
        <authorList>
            <person name="Reynolds N.K."/>
            <person name="Stajich J.E."/>
            <person name="Barry K."/>
            <person name="Grigoriev I.V."/>
            <person name="Crous P."/>
            <person name="Smith M.E."/>
        </authorList>
    </citation>
    <scope>NUCLEOTIDE SEQUENCE</scope>
    <source>
        <strain evidence="3">NRRL 1565</strain>
    </source>
</reference>
<proteinExistence type="predicted"/>
<keyword evidence="4" id="KW-1185">Reference proteome</keyword>
<evidence type="ECO:0000313" key="4">
    <source>
        <dbReference type="Proteomes" id="UP001140094"/>
    </source>
</evidence>
<sequence>MRPPQPYSHQQKLAPAPAQPEQTLQPRPPVARLGPSPSRNPPAFTSGPSYPSAMHAPLPTAPSAKNDSYIPTIASRSHAEQMSIPGGAPPPHNPGPRQGNHSDAPVPEDTRSLSAVPGRVSPRLEAMAASAPSSPVQVIRTAAEAEQTLEGVVPETLPRWDRNMANDSMAAPEGHLLNANEEIALNIQQLTTGTDLRAQARAHHALGMATWMSASARNALTLADLSIEELSASGSDAPAQENGKADDADKQELHVEQPPKVLAIAMRPESEEPSTFVEDKTVVLRHANPLLCSWSALAMLLFTKWHISNEAAPDFGSTEWQSQRLFQGSVDKPESEDDSFANLFASAMSKVSND</sequence>
<protein>
    <recommendedName>
        <fullName evidence="2">Ndc10 domain-containing protein</fullName>
    </recommendedName>
</protein>
<dbReference type="GO" id="GO:0003677">
    <property type="term" value="F:DNA binding"/>
    <property type="evidence" value="ECO:0007669"/>
    <property type="project" value="InterPro"/>
</dbReference>